<dbReference type="EMBL" id="PTIX01000015">
    <property type="protein sequence ID" value="PPK65247.1"/>
    <property type="molecule type" value="Genomic_DNA"/>
</dbReference>
<evidence type="ECO:0000256" key="1">
    <source>
        <dbReference type="SAM" id="Phobius"/>
    </source>
</evidence>
<organism evidence="2 3">
    <name type="scientific">Actinokineospora auranticolor</name>
    <dbReference type="NCBI Taxonomy" id="155976"/>
    <lineage>
        <taxon>Bacteria</taxon>
        <taxon>Bacillati</taxon>
        <taxon>Actinomycetota</taxon>
        <taxon>Actinomycetes</taxon>
        <taxon>Pseudonocardiales</taxon>
        <taxon>Pseudonocardiaceae</taxon>
        <taxon>Actinokineospora</taxon>
    </lineage>
</organism>
<dbReference type="RefSeq" id="WP_104481340.1">
    <property type="nucleotide sequence ID" value="NZ_CP154825.1"/>
</dbReference>
<accession>A0A2S6GJ57</accession>
<keyword evidence="1" id="KW-0812">Transmembrane</keyword>
<feature type="transmembrane region" description="Helical" evidence="1">
    <location>
        <begin position="6"/>
        <end position="30"/>
    </location>
</feature>
<name>A0A2S6GJ57_9PSEU</name>
<sequence>MTTWTGYGWVAVPLALVGILVGGGVGAAFGHGTLIEVLVGAAAGVLVAGVAAYLLGRGVNRAGSPAERYWRNDHRMCGVPVQFAGCGYAVIGNTTVAQELGRARGAWLGWLELLVVTALIVLGTVWWGRSQRTSPAT</sequence>
<evidence type="ECO:0000313" key="3">
    <source>
        <dbReference type="Proteomes" id="UP000239203"/>
    </source>
</evidence>
<keyword evidence="1" id="KW-1133">Transmembrane helix</keyword>
<keyword evidence="1" id="KW-0472">Membrane</keyword>
<feature type="transmembrane region" description="Helical" evidence="1">
    <location>
        <begin position="37"/>
        <end position="55"/>
    </location>
</feature>
<evidence type="ECO:0000313" key="2">
    <source>
        <dbReference type="EMBL" id="PPK65247.1"/>
    </source>
</evidence>
<dbReference type="Proteomes" id="UP000239203">
    <property type="component" value="Unassembled WGS sequence"/>
</dbReference>
<dbReference type="AlphaFoldDB" id="A0A2S6GJ57"/>
<protein>
    <submittedName>
        <fullName evidence="2">Uncharacterized protein</fullName>
    </submittedName>
</protein>
<proteinExistence type="predicted"/>
<reference evidence="2 3" key="1">
    <citation type="submission" date="2018-02" db="EMBL/GenBank/DDBJ databases">
        <title>Genomic Encyclopedia of Archaeal and Bacterial Type Strains, Phase II (KMG-II): from individual species to whole genera.</title>
        <authorList>
            <person name="Goeker M."/>
        </authorList>
    </citation>
    <scope>NUCLEOTIDE SEQUENCE [LARGE SCALE GENOMIC DNA]</scope>
    <source>
        <strain evidence="2 3">YU 961-1</strain>
    </source>
</reference>
<feature type="transmembrane region" description="Helical" evidence="1">
    <location>
        <begin position="107"/>
        <end position="127"/>
    </location>
</feature>
<keyword evidence="3" id="KW-1185">Reference proteome</keyword>
<gene>
    <name evidence="2" type="ORF">CLV40_11594</name>
</gene>
<comment type="caution">
    <text evidence="2">The sequence shown here is derived from an EMBL/GenBank/DDBJ whole genome shotgun (WGS) entry which is preliminary data.</text>
</comment>